<accession>A0A0R2DIW0</accession>
<feature type="domain" description="DUF4097" evidence="2">
    <location>
        <begin position="57"/>
        <end position="254"/>
    </location>
</feature>
<dbReference type="PATRIC" id="fig|1423744.4.peg.520"/>
<comment type="caution">
    <text evidence="3">The sequence shown here is derived from an EMBL/GenBank/DDBJ whole genome shotgun (WGS) entry which is preliminary data.</text>
</comment>
<evidence type="ECO:0000313" key="4">
    <source>
        <dbReference type="Proteomes" id="UP000051378"/>
    </source>
</evidence>
<dbReference type="AlphaFoldDB" id="A0A0R2DIW0"/>
<name>A0A0R2DIW0_9LACO</name>
<feature type="transmembrane region" description="Helical" evidence="1">
    <location>
        <begin position="16"/>
        <end position="38"/>
    </location>
</feature>
<dbReference type="STRING" id="1423744.FC86_GL000504"/>
<reference evidence="3 4" key="1">
    <citation type="journal article" date="2015" name="Genome Announc.">
        <title>Expanding the biotechnology potential of lactobacilli through comparative genomics of 213 strains and associated genera.</title>
        <authorList>
            <person name="Sun Z."/>
            <person name="Harris H.M."/>
            <person name="McCann A."/>
            <person name="Guo C."/>
            <person name="Argimon S."/>
            <person name="Zhang W."/>
            <person name="Yang X."/>
            <person name="Jeffery I.B."/>
            <person name="Cooney J.C."/>
            <person name="Kagawa T.F."/>
            <person name="Liu W."/>
            <person name="Song Y."/>
            <person name="Salvetti E."/>
            <person name="Wrobel A."/>
            <person name="Rasinkangas P."/>
            <person name="Parkhill J."/>
            <person name="Rea M.C."/>
            <person name="O'Sullivan O."/>
            <person name="Ritari J."/>
            <person name="Douillard F.P."/>
            <person name="Paul Ross R."/>
            <person name="Yang R."/>
            <person name="Briner A.E."/>
            <person name="Felis G.E."/>
            <person name="de Vos W.M."/>
            <person name="Barrangou R."/>
            <person name="Klaenhammer T.R."/>
            <person name="Caufield P.W."/>
            <person name="Cui Y."/>
            <person name="Zhang H."/>
            <person name="O'Toole P.W."/>
        </authorList>
    </citation>
    <scope>NUCLEOTIDE SEQUENCE [LARGE SCALE GENOMIC DNA]</scope>
    <source>
        <strain evidence="3 4">DSM 23037</strain>
    </source>
</reference>
<gene>
    <name evidence="3" type="ORF">FC86_GL000504</name>
</gene>
<dbReference type="EMBL" id="AYZL01000019">
    <property type="protein sequence ID" value="KRN03977.1"/>
    <property type="molecule type" value="Genomic_DNA"/>
</dbReference>
<protein>
    <recommendedName>
        <fullName evidence="2">DUF4097 domain-containing protein</fullName>
    </recommendedName>
</protein>
<sequence length="268" mass="30010">MNGIKEEKVLGKFFKYLGLTALVIILIALAIAVVNTLYHNQNMQKNEQTITATEDIKKLKVSSRYHVDIKYGDGYHLTSYTEKNKQPTVETRNGELAISTPTSWFSKVFSGLRFGNPPDYIELTVPNGIQLDNFDYHGQNGLTLPEQFNSQNVKLSSQFGNIQLTELQASQVDVSLQFGNISFNNTDLNTVKSSVQFGNLSFKDTKVNDLDGSVQFGNIEVKNQLPLIYDRMKFETQFGSVKLDTLEVNKLTTSAVFGGITKDNVTEK</sequence>
<proteinExistence type="predicted"/>
<evidence type="ECO:0000256" key="1">
    <source>
        <dbReference type="SAM" id="Phobius"/>
    </source>
</evidence>
<evidence type="ECO:0000259" key="2">
    <source>
        <dbReference type="Pfam" id="PF13349"/>
    </source>
</evidence>
<dbReference type="InterPro" id="IPR025164">
    <property type="entry name" value="Toastrack_DUF4097"/>
</dbReference>
<organism evidence="3 4">
    <name type="scientific">Holzapfeliella floricola DSM 23037 = JCM 16512</name>
    <dbReference type="NCBI Taxonomy" id="1423744"/>
    <lineage>
        <taxon>Bacteria</taxon>
        <taxon>Bacillati</taxon>
        <taxon>Bacillota</taxon>
        <taxon>Bacilli</taxon>
        <taxon>Lactobacillales</taxon>
        <taxon>Lactobacillaceae</taxon>
        <taxon>Holzapfeliella</taxon>
    </lineage>
</organism>
<keyword evidence="1" id="KW-0812">Transmembrane</keyword>
<dbReference type="Proteomes" id="UP000051378">
    <property type="component" value="Unassembled WGS sequence"/>
</dbReference>
<keyword evidence="1" id="KW-0472">Membrane</keyword>
<keyword evidence="1" id="KW-1133">Transmembrane helix</keyword>
<dbReference type="Pfam" id="PF13349">
    <property type="entry name" value="DUF4097"/>
    <property type="match status" value="1"/>
</dbReference>
<keyword evidence="4" id="KW-1185">Reference proteome</keyword>
<evidence type="ECO:0000313" key="3">
    <source>
        <dbReference type="EMBL" id="KRN03977.1"/>
    </source>
</evidence>